<evidence type="ECO:0000256" key="6">
    <source>
        <dbReference type="ARBA" id="ARBA00023136"/>
    </source>
</evidence>
<evidence type="ECO:0000256" key="9">
    <source>
        <dbReference type="SAM" id="SignalP"/>
    </source>
</evidence>
<accession>A0AAJ0GIF7</accession>
<dbReference type="AlphaFoldDB" id="A0AAJ0GIF7"/>
<dbReference type="InterPro" id="IPR010308">
    <property type="entry name" value="TRP_C"/>
</dbReference>
<evidence type="ECO:0000313" key="11">
    <source>
        <dbReference type="EMBL" id="KAK3058164.1"/>
    </source>
</evidence>
<dbReference type="SMART" id="SM01320">
    <property type="entry name" value="TRP_N"/>
    <property type="match status" value="1"/>
</dbReference>
<feature type="transmembrane region" description="Helical" evidence="8">
    <location>
        <begin position="401"/>
        <end position="422"/>
    </location>
</feature>
<feature type="transmembrane region" description="Helical" evidence="8">
    <location>
        <begin position="553"/>
        <end position="572"/>
    </location>
</feature>
<feature type="region of interest" description="Disordered" evidence="7">
    <location>
        <begin position="656"/>
        <end position="744"/>
    </location>
</feature>
<feature type="compositionally biased region" description="Polar residues" evidence="7">
    <location>
        <begin position="683"/>
        <end position="695"/>
    </location>
</feature>
<comment type="caution">
    <text evidence="11">The sequence shown here is derived from an EMBL/GenBank/DDBJ whole genome shotgun (WGS) entry which is preliminary data.</text>
</comment>
<dbReference type="GO" id="GO:0009272">
    <property type="term" value="P:fungal-type cell wall biogenesis"/>
    <property type="evidence" value="ECO:0007669"/>
    <property type="project" value="TreeGrafter"/>
</dbReference>
<reference evidence="11" key="1">
    <citation type="submission" date="2023-04" db="EMBL/GenBank/DDBJ databases">
        <title>Black Yeasts Isolated from many extreme environments.</title>
        <authorList>
            <person name="Coleine C."/>
            <person name="Stajich J.E."/>
            <person name="Selbmann L."/>
        </authorList>
    </citation>
    <scope>NUCLEOTIDE SEQUENCE</scope>
    <source>
        <strain evidence="11">CCFEE 5312</strain>
    </source>
</reference>
<dbReference type="PANTHER" id="PTHR31145">
    <property type="entry name" value="INTEGRAL MEMBRANE PROTEIN (AFU_ORTHOLOGUE AFUA_7G01610)"/>
    <property type="match status" value="1"/>
</dbReference>
<dbReference type="Pfam" id="PF06011">
    <property type="entry name" value="TRP"/>
    <property type="match status" value="1"/>
</dbReference>
<keyword evidence="6 8" id="KW-0472">Membrane</keyword>
<keyword evidence="12" id="KW-1185">Reference proteome</keyword>
<evidence type="ECO:0000256" key="3">
    <source>
        <dbReference type="ARBA" id="ARBA00022692"/>
    </source>
</evidence>
<evidence type="ECO:0000256" key="7">
    <source>
        <dbReference type="SAM" id="MobiDB-lite"/>
    </source>
</evidence>
<dbReference type="EMBL" id="JAWDJX010000002">
    <property type="protein sequence ID" value="KAK3058164.1"/>
    <property type="molecule type" value="Genomic_DNA"/>
</dbReference>
<dbReference type="InterPro" id="IPR040241">
    <property type="entry name" value="TRP_Flc/Pkd2-like"/>
</dbReference>
<evidence type="ECO:0000256" key="8">
    <source>
        <dbReference type="SAM" id="Phobius"/>
    </source>
</evidence>
<feature type="transmembrane region" description="Helical" evidence="8">
    <location>
        <begin position="522"/>
        <end position="541"/>
    </location>
</feature>
<evidence type="ECO:0000256" key="5">
    <source>
        <dbReference type="ARBA" id="ARBA00022989"/>
    </source>
</evidence>
<organism evidence="11 12">
    <name type="scientific">Extremus antarcticus</name>
    <dbReference type="NCBI Taxonomy" id="702011"/>
    <lineage>
        <taxon>Eukaryota</taxon>
        <taxon>Fungi</taxon>
        <taxon>Dikarya</taxon>
        <taxon>Ascomycota</taxon>
        <taxon>Pezizomycotina</taxon>
        <taxon>Dothideomycetes</taxon>
        <taxon>Dothideomycetidae</taxon>
        <taxon>Mycosphaerellales</taxon>
        <taxon>Extremaceae</taxon>
        <taxon>Extremus</taxon>
    </lineage>
</organism>
<dbReference type="Pfam" id="PF14558">
    <property type="entry name" value="TRP_N"/>
    <property type="match status" value="1"/>
</dbReference>
<evidence type="ECO:0000256" key="2">
    <source>
        <dbReference type="ARBA" id="ARBA00010642"/>
    </source>
</evidence>
<feature type="chain" id="PRO_5042460012" description="ML-like domain-containing protein" evidence="9">
    <location>
        <begin position="24"/>
        <end position="744"/>
    </location>
</feature>
<gene>
    <name evidence="11" type="ORF">LTR09_001242</name>
</gene>
<dbReference type="GO" id="GO:0055085">
    <property type="term" value="P:transmembrane transport"/>
    <property type="evidence" value="ECO:0007669"/>
    <property type="project" value="TreeGrafter"/>
</dbReference>
<proteinExistence type="inferred from homology"/>
<dbReference type="GO" id="GO:0016020">
    <property type="term" value="C:membrane"/>
    <property type="evidence" value="ECO:0007669"/>
    <property type="project" value="UniProtKB-SubCell"/>
</dbReference>
<feature type="domain" description="ML-like" evidence="10">
    <location>
        <begin position="25"/>
        <end position="164"/>
    </location>
</feature>
<dbReference type="InterPro" id="IPR032800">
    <property type="entry name" value="TRP_N"/>
</dbReference>
<keyword evidence="3 8" id="KW-0812">Transmembrane</keyword>
<feature type="signal peptide" evidence="9">
    <location>
        <begin position="1"/>
        <end position="23"/>
    </location>
</feature>
<dbReference type="PANTHER" id="PTHR31145:SF5">
    <property type="entry name" value="DUF907 DOMAIN PROTEIN (AFU_ORTHOLOGUE AFUA_2G06100)"/>
    <property type="match status" value="1"/>
</dbReference>
<evidence type="ECO:0000259" key="10">
    <source>
        <dbReference type="SMART" id="SM01320"/>
    </source>
</evidence>
<comment type="subcellular location">
    <subcellularLocation>
        <location evidence="1">Membrane</location>
        <topology evidence="1">Multi-pass membrane protein</topology>
    </subcellularLocation>
</comment>
<keyword evidence="5 8" id="KW-1133">Transmembrane helix</keyword>
<dbReference type="Proteomes" id="UP001271007">
    <property type="component" value="Unassembled WGS sequence"/>
</dbReference>
<keyword evidence="4 9" id="KW-0732">Signal</keyword>
<evidence type="ECO:0000256" key="1">
    <source>
        <dbReference type="ARBA" id="ARBA00004141"/>
    </source>
</evidence>
<comment type="similarity">
    <text evidence="2">Belongs to the transient receptor potential (TRP) ion channel family.</text>
</comment>
<feature type="region of interest" description="Disordered" evidence="7">
    <location>
        <begin position="312"/>
        <end position="331"/>
    </location>
</feature>
<protein>
    <recommendedName>
        <fullName evidence="10">ML-like domain-containing protein</fullName>
    </recommendedName>
</protein>
<sequence length="744" mass="80925">MRYSGARHLPLFLLSALPAGVLGGNLLSTDGFSECISDPSVRVTNLDVTYNKDTRKLEFDVAGISTEVQKVKAALIVSAYGKEIYTKEFNPCDTGMKEMCPLPATDFSSHGTQEIPQEYASQIPSVAFSVPDLEGNVKLQLTNVDTGKPVGCVESTVGNGNTLNMPLISYVAAGIAAAALALSALSALAAGGQPGAATSSPSFGEVIMWFQGMAANGMLSVPYPQVYRSFTTNFAFSTGLVPWGAMQDSIDNFRKTTGGNLTKANYEYLKHNATLVYDNGNSSGSSSGGLFRRGLDTAFLFARDGTDINVGGQSATVGGDGSSGNASSSGTAKDQHFVSGIQAYVEQLSIPSENTFMTVLLIWAIVVAALIVGILLIKVILEGWSMIGKLPKSLESWRRRYWWRLAKAITNLILLLYGMWTLYCVYQFTNGDSWGAKVLAGVTLGLFTIILALFTWRIWSKAKQYKAMDGGTSRLYEDKETWVKYSLFYDSYKKNYWLFFLPAIVYMFAKGCIIAGGNGHGLTQAAGQLAVEAIMLILLLWTRPYQLKSGRWINIIIQIVRVASVVCILVFVEELGISQTTKTITGVVLIVVQSVLTAVLAILIAVNALIVCIKENPHRRKRKEAEKINRDLDNLTPLDARNSLLMEPMAQHNTAYKGAPPVVGPFTDTKGRYDPVPPRPASPTYTDTTSFTRTPRFQREESHENLVSSAAAMGHRDRSVSTSPPDRQPRLPDLNFGGGYGQAR</sequence>
<name>A0AAJ0GIF7_9PEZI</name>
<feature type="transmembrane region" description="Helical" evidence="8">
    <location>
        <begin position="496"/>
        <end position="516"/>
    </location>
</feature>
<evidence type="ECO:0000313" key="12">
    <source>
        <dbReference type="Proteomes" id="UP001271007"/>
    </source>
</evidence>
<feature type="transmembrane region" description="Helical" evidence="8">
    <location>
        <begin position="356"/>
        <end position="381"/>
    </location>
</feature>
<feature type="transmembrane region" description="Helical" evidence="8">
    <location>
        <begin position="434"/>
        <end position="456"/>
    </location>
</feature>
<feature type="transmembrane region" description="Helical" evidence="8">
    <location>
        <begin position="584"/>
        <end position="613"/>
    </location>
</feature>
<evidence type="ECO:0000256" key="4">
    <source>
        <dbReference type="ARBA" id="ARBA00022729"/>
    </source>
</evidence>